<dbReference type="CDD" id="cd00207">
    <property type="entry name" value="fer2"/>
    <property type="match status" value="1"/>
</dbReference>
<dbReference type="InterPro" id="IPR001041">
    <property type="entry name" value="2Fe-2S_ferredoxin-type"/>
</dbReference>
<name>A0A3P4AVQ7_9BURK</name>
<proteinExistence type="inferred from homology"/>
<keyword evidence="3" id="KW-0001">2Fe-2S</keyword>
<dbReference type="EMBL" id="UWPJ01000005">
    <property type="protein sequence ID" value="VCU68124.1"/>
    <property type="molecule type" value="Genomic_DNA"/>
</dbReference>
<evidence type="ECO:0000256" key="4">
    <source>
        <dbReference type="ARBA" id="ARBA00022723"/>
    </source>
</evidence>
<evidence type="ECO:0000256" key="3">
    <source>
        <dbReference type="ARBA" id="ARBA00022714"/>
    </source>
</evidence>
<keyword evidence="6" id="KW-0408">Iron</keyword>
<evidence type="ECO:0000256" key="7">
    <source>
        <dbReference type="ARBA" id="ARBA00023014"/>
    </source>
</evidence>
<keyword evidence="11" id="KW-1185">Reference proteome</keyword>
<dbReference type="GO" id="GO:0051537">
    <property type="term" value="F:2 iron, 2 sulfur cluster binding"/>
    <property type="evidence" value="ECO:0007669"/>
    <property type="project" value="UniProtKB-KW"/>
</dbReference>
<evidence type="ECO:0000313" key="10">
    <source>
        <dbReference type="EMBL" id="VCU68124.1"/>
    </source>
</evidence>
<evidence type="ECO:0000259" key="9">
    <source>
        <dbReference type="PROSITE" id="PS51085"/>
    </source>
</evidence>
<comment type="similarity">
    <text evidence="1">Belongs to the 2Fe2S plant-type ferredoxin family.</text>
</comment>
<dbReference type="GO" id="GO:0046872">
    <property type="term" value="F:metal ion binding"/>
    <property type="evidence" value="ECO:0007669"/>
    <property type="project" value="UniProtKB-KW"/>
</dbReference>
<sequence length="107" mass="11293">MTDSASPAAIHAVTLLPQQWTFTAGDQESLVAAARRAGIRLPTICRNGTCRTCFSRLESGSVRYLVERPGLSAQEKAEGFILPCVAVATAPIVMVNPHAERLDGAAG</sequence>
<evidence type="ECO:0000313" key="11">
    <source>
        <dbReference type="Proteomes" id="UP000277294"/>
    </source>
</evidence>
<feature type="domain" description="2Fe-2S ferredoxin-type" evidence="9">
    <location>
        <begin position="11"/>
        <end position="101"/>
    </location>
</feature>
<protein>
    <submittedName>
        <fullName evidence="10">Ferredoxin-1</fullName>
    </submittedName>
</protein>
<dbReference type="Gene3D" id="3.10.20.30">
    <property type="match status" value="1"/>
</dbReference>
<dbReference type="Pfam" id="PF00111">
    <property type="entry name" value="Fer2"/>
    <property type="match status" value="1"/>
</dbReference>
<dbReference type="PANTHER" id="PTHR43112">
    <property type="entry name" value="FERREDOXIN"/>
    <property type="match status" value="1"/>
</dbReference>
<dbReference type="PROSITE" id="PS51085">
    <property type="entry name" value="2FE2S_FER_2"/>
    <property type="match status" value="1"/>
</dbReference>
<evidence type="ECO:0000256" key="6">
    <source>
        <dbReference type="ARBA" id="ARBA00023004"/>
    </source>
</evidence>
<evidence type="ECO:0000256" key="1">
    <source>
        <dbReference type="ARBA" id="ARBA00007874"/>
    </source>
</evidence>
<keyword evidence="7" id="KW-0411">Iron-sulfur</keyword>
<evidence type="ECO:0000256" key="8">
    <source>
        <dbReference type="ARBA" id="ARBA00034078"/>
    </source>
</evidence>
<reference evidence="10 11" key="1">
    <citation type="submission" date="2018-10" db="EMBL/GenBank/DDBJ databases">
        <authorList>
            <person name="Criscuolo A."/>
        </authorList>
    </citation>
    <scope>NUCLEOTIDE SEQUENCE [LARGE SCALE GENOMIC DNA]</scope>
    <source>
        <strain evidence="10">DnA1</strain>
    </source>
</reference>
<dbReference type="RefSeq" id="WP_246012850.1">
    <property type="nucleotide sequence ID" value="NZ_UWPJ01000005.1"/>
</dbReference>
<comment type="cofactor">
    <cofactor evidence="8">
        <name>[2Fe-2S] cluster</name>
        <dbReference type="ChEBI" id="CHEBI:190135"/>
    </cofactor>
</comment>
<dbReference type="InterPro" id="IPR036010">
    <property type="entry name" value="2Fe-2S_ferredoxin-like_sf"/>
</dbReference>
<accession>A0A3P4AVQ7</accession>
<gene>
    <name evidence="10" type="ORF">PIGHUM_00174</name>
</gene>
<keyword evidence="2" id="KW-0813">Transport</keyword>
<dbReference type="PANTHER" id="PTHR43112:SF3">
    <property type="entry name" value="FERREDOXIN-2, CHLOROPLASTIC"/>
    <property type="match status" value="1"/>
</dbReference>
<dbReference type="AlphaFoldDB" id="A0A3P4AVQ7"/>
<dbReference type="Proteomes" id="UP000277294">
    <property type="component" value="Unassembled WGS sequence"/>
</dbReference>
<evidence type="ECO:0000256" key="2">
    <source>
        <dbReference type="ARBA" id="ARBA00022448"/>
    </source>
</evidence>
<dbReference type="InterPro" id="IPR012675">
    <property type="entry name" value="Beta-grasp_dom_sf"/>
</dbReference>
<dbReference type="SUPFAM" id="SSF54292">
    <property type="entry name" value="2Fe-2S ferredoxin-like"/>
    <property type="match status" value="1"/>
</dbReference>
<organism evidence="10 11">
    <name type="scientific">Pigmentiphaga humi</name>
    <dbReference type="NCBI Taxonomy" id="2478468"/>
    <lineage>
        <taxon>Bacteria</taxon>
        <taxon>Pseudomonadati</taxon>
        <taxon>Pseudomonadota</taxon>
        <taxon>Betaproteobacteria</taxon>
        <taxon>Burkholderiales</taxon>
        <taxon>Alcaligenaceae</taxon>
        <taxon>Pigmentiphaga</taxon>
    </lineage>
</organism>
<evidence type="ECO:0000256" key="5">
    <source>
        <dbReference type="ARBA" id="ARBA00022982"/>
    </source>
</evidence>
<keyword evidence="4" id="KW-0479">Metal-binding</keyword>
<keyword evidence="5" id="KW-0249">Electron transport</keyword>